<keyword evidence="5" id="KW-0694">RNA-binding</keyword>
<dbReference type="InterPro" id="IPR008858">
    <property type="entry name" value="TROVE_dom"/>
</dbReference>
<dbReference type="SUPFAM" id="SSF53300">
    <property type="entry name" value="vWA-like"/>
    <property type="match status" value="1"/>
</dbReference>
<comment type="subcellular location">
    <subcellularLocation>
        <location evidence="1">Cytoplasm</location>
    </subcellularLocation>
</comment>
<dbReference type="InterPro" id="IPR037214">
    <property type="entry name" value="TROVE_dom_sf"/>
</dbReference>
<evidence type="ECO:0000313" key="9">
    <source>
        <dbReference type="EMBL" id="AVH60029.1"/>
    </source>
</evidence>
<dbReference type="SUPFAM" id="SSF140864">
    <property type="entry name" value="TROVE domain-like"/>
    <property type="match status" value="1"/>
</dbReference>
<evidence type="ECO:0000256" key="2">
    <source>
        <dbReference type="ARBA" id="ARBA00007814"/>
    </source>
</evidence>
<dbReference type="EMBL" id="CP026652">
    <property type="protein sequence ID" value="AVH60029.1"/>
    <property type="molecule type" value="Genomic_DNA"/>
</dbReference>
<dbReference type="PANTHER" id="PTHR14202:SF0">
    <property type="entry name" value="RNA-BINDING PROTEIN RO60"/>
    <property type="match status" value="1"/>
</dbReference>
<feature type="domain" description="TROVE" evidence="8">
    <location>
        <begin position="24"/>
        <end position="355"/>
    </location>
</feature>
<dbReference type="PROSITE" id="PS50988">
    <property type="entry name" value="TROVE"/>
    <property type="match status" value="1"/>
</dbReference>
<dbReference type="RefSeq" id="WP_099500408.1">
    <property type="nucleotide sequence ID" value="NZ_CP026652.1"/>
</dbReference>
<evidence type="ECO:0000256" key="6">
    <source>
        <dbReference type="ARBA" id="ARBA00023274"/>
    </source>
</evidence>
<evidence type="ECO:0000256" key="4">
    <source>
        <dbReference type="ARBA" id="ARBA00022723"/>
    </source>
</evidence>
<dbReference type="PANTHER" id="PTHR14202">
    <property type="entry name" value="60 KDA RIBONUCLEOPROTEIN SSA/RO"/>
    <property type="match status" value="1"/>
</dbReference>
<sequence>MARFNQRGTRPAVHSPVTTTGERTVTHEGATGHLRDARSELFLLAVSNFVGQDVFYEKGGDRDDRYTQLVRQLAIEDPEWTAGLLGWLRGEGNMRTAALVGAAEFTAERLLHEAPGYSRQVIDSVLQRADEPGEMLGYWTSKYGRKLPKPVKRGIADAVQRLYNERSLLKYDTDSKGYRFGDVLNLVHAAPDPDKPWQGDLFAYSLDRRHKRGTVPDPDTLPTLARNMAFPEFVDHAPAILLDADEVKRAGLTWEMALSMAGGKVDKAKLWEALIPSMGVMALARNLRNFDEAGVSDEVAARICARFADADQVAKSRMFPFRWWAAYKHAPSLRWAHALEQALGHSLANVPRLKGRTLILVDRSPSMFPGYGFSTPNSSDITLAEQAAAFGSALALRAADPTLVEFGWTSQKLDVPKGGSVLKLIERFGQIDGTDIPSAVKQHYDLLRHNRIVIVTDEQTRPGWLPSNGWQRGGMRETQIDDLIPKTVPVYMWNMAGYKPGAMPSGTAGRHTFGGLTDHAFRMVPLLESGRDADWPWVSKQA</sequence>
<evidence type="ECO:0000256" key="3">
    <source>
        <dbReference type="ARBA" id="ARBA00022490"/>
    </source>
</evidence>
<reference evidence="9 10" key="1">
    <citation type="submission" date="2018-02" db="EMBL/GenBank/DDBJ databases">
        <title>Complete genome sequence of Streptomyces dengpaensis, the producer of angucyclines.</title>
        <authorList>
            <person name="Yumei L."/>
        </authorList>
    </citation>
    <scope>NUCLEOTIDE SEQUENCE [LARGE SCALE GENOMIC DNA]</scope>
    <source>
        <strain evidence="9 10">XZHG99</strain>
    </source>
</reference>
<accession>A0ABM6SZ70</accession>
<comment type="similarity">
    <text evidence="2">Belongs to the Ro 60 kDa family.</text>
</comment>
<dbReference type="Proteomes" id="UP000238413">
    <property type="component" value="Chromosome"/>
</dbReference>
<feature type="region of interest" description="Disordered" evidence="7">
    <location>
        <begin position="1"/>
        <end position="23"/>
    </location>
</feature>
<organism evidence="9 10">
    <name type="scientific">Streptomyces dengpaensis</name>
    <dbReference type="NCBI Taxonomy" id="2049881"/>
    <lineage>
        <taxon>Bacteria</taxon>
        <taxon>Bacillati</taxon>
        <taxon>Actinomycetota</taxon>
        <taxon>Actinomycetes</taxon>
        <taxon>Kitasatosporales</taxon>
        <taxon>Streptomycetaceae</taxon>
        <taxon>Streptomyces</taxon>
    </lineage>
</organism>
<name>A0ABM6SZ70_9ACTN</name>
<keyword evidence="6" id="KW-0687">Ribonucleoprotein</keyword>
<evidence type="ECO:0000256" key="1">
    <source>
        <dbReference type="ARBA" id="ARBA00004496"/>
    </source>
</evidence>
<gene>
    <name evidence="9" type="ORF">C4B68_34325</name>
</gene>
<dbReference type="Pfam" id="PF05731">
    <property type="entry name" value="TROVE"/>
    <property type="match status" value="1"/>
</dbReference>
<evidence type="ECO:0000256" key="7">
    <source>
        <dbReference type="SAM" id="MobiDB-lite"/>
    </source>
</evidence>
<dbReference type="InterPro" id="IPR036465">
    <property type="entry name" value="vWFA_dom_sf"/>
</dbReference>
<dbReference type="Gene3D" id="3.40.50.410">
    <property type="entry name" value="von Willebrand factor, type A domain"/>
    <property type="match status" value="1"/>
</dbReference>
<evidence type="ECO:0000259" key="8">
    <source>
        <dbReference type="PROSITE" id="PS50988"/>
    </source>
</evidence>
<protein>
    <submittedName>
        <fullName evidence="9">TROVE domain-containing protein</fullName>
    </submittedName>
</protein>
<proteinExistence type="inferred from homology"/>
<evidence type="ECO:0000313" key="10">
    <source>
        <dbReference type="Proteomes" id="UP000238413"/>
    </source>
</evidence>
<keyword evidence="10" id="KW-1185">Reference proteome</keyword>
<keyword evidence="3" id="KW-0963">Cytoplasm</keyword>
<keyword evidence="4" id="KW-0479">Metal-binding</keyword>
<dbReference type="InterPro" id="IPR040322">
    <property type="entry name" value="TROVE2"/>
</dbReference>
<evidence type="ECO:0000256" key="5">
    <source>
        <dbReference type="ARBA" id="ARBA00022884"/>
    </source>
</evidence>